<evidence type="ECO:0000259" key="14">
    <source>
        <dbReference type="PROSITE" id="PS51975"/>
    </source>
</evidence>
<keyword evidence="11" id="KW-0255">Endonuclease</keyword>
<dbReference type="InterPro" id="IPR024567">
    <property type="entry name" value="RNase_HII/HIII_dom"/>
</dbReference>
<dbReference type="GO" id="GO:0043137">
    <property type="term" value="P:DNA replication, removal of RNA primer"/>
    <property type="evidence" value="ECO:0007669"/>
    <property type="project" value="TreeGrafter"/>
</dbReference>
<dbReference type="GO" id="GO:0032299">
    <property type="term" value="C:ribonuclease H2 complex"/>
    <property type="evidence" value="ECO:0007669"/>
    <property type="project" value="TreeGrafter"/>
</dbReference>
<dbReference type="PROSITE" id="PS51975">
    <property type="entry name" value="RNASE_H_2"/>
    <property type="match status" value="1"/>
</dbReference>
<dbReference type="AlphaFoldDB" id="X1D1D2"/>
<keyword evidence="9" id="KW-0540">Nuclease</keyword>
<keyword evidence="8" id="KW-0963">Cytoplasm</keyword>
<dbReference type="InterPro" id="IPR036397">
    <property type="entry name" value="RNaseH_sf"/>
</dbReference>
<evidence type="ECO:0000256" key="13">
    <source>
        <dbReference type="ARBA" id="ARBA00023211"/>
    </source>
</evidence>
<gene>
    <name evidence="15" type="ORF">S01H4_49756</name>
</gene>
<protein>
    <recommendedName>
        <fullName evidence="7">Ribonuclease HII</fullName>
        <ecNumber evidence="6">3.1.26.4</ecNumber>
    </recommendedName>
</protein>
<keyword evidence="12" id="KW-0378">Hydrolase</keyword>
<reference evidence="15" key="1">
    <citation type="journal article" date="2014" name="Front. Microbiol.">
        <title>High frequency of phylogenetically diverse reductive dehalogenase-homologous genes in deep subseafloor sedimentary metagenomes.</title>
        <authorList>
            <person name="Kawai M."/>
            <person name="Futagami T."/>
            <person name="Toyoda A."/>
            <person name="Takaki Y."/>
            <person name="Nishi S."/>
            <person name="Hori S."/>
            <person name="Arai W."/>
            <person name="Tsubouchi T."/>
            <person name="Morono Y."/>
            <person name="Uchiyama I."/>
            <person name="Ito T."/>
            <person name="Fujiyama A."/>
            <person name="Inagaki F."/>
            <person name="Takami H."/>
        </authorList>
    </citation>
    <scope>NUCLEOTIDE SEQUENCE</scope>
    <source>
        <strain evidence="15">Expedition CK06-06</strain>
    </source>
</reference>
<comment type="similarity">
    <text evidence="5">Belongs to the RNase HII family.</text>
</comment>
<dbReference type="NCBIfam" id="NF000595">
    <property type="entry name" value="PRK00015.1-3"/>
    <property type="match status" value="1"/>
</dbReference>
<evidence type="ECO:0000313" key="15">
    <source>
        <dbReference type="EMBL" id="GAH02045.1"/>
    </source>
</evidence>
<evidence type="ECO:0000256" key="8">
    <source>
        <dbReference type="ARBA" id="ARBA00022490"/>
    </source>
</evidence>
<evidence type="ECO:0000256" key="9">
    <source>
        <dbReference type="ARBA" id="ARBA00022722"/>
    </source>
</evidence>
<comment type="caution">
    <text evidence="15">The sequence shown here is derived from an EMBL/GenBank/DDBJ whole genome shotgun (WGS) entry which is preliminary data.</text>
</comment>
<dbReference type="HAMAP" id="MF_00052_B">
    <property type="entry name" value="RNase_HII_B"/>
    <property type="match status" value="1"/>
</dbReference>
<evidence type="ECO:0000256" key="11">
    <source>
        <dbReference type="ARBA" id="ARBA00022759"/>
    </source>
</evidence>
<proteinExistence type="inferred from homology"/>
<dbReference type="PANTHER" id="PTHR10954">
    <property type="entry name" value="RIBONUCLEASE H2 SUBUNIT A"/>
    <property type="match status" value="1"/>
</dbReference>
<dbReference type="SUPFAM" id="SSF53098">
    <property type="entry name" value="Ribonuclease H-like"/>
    <property type="match status" value="1"/>
</dbReference>
<feature type="domain" description="RNase H type-2" evidence="14">
    <location>
        <begin position="63"/>
        <end position="246"/>
    </location>
</feature>
<comment type="catalytic activity">
    <reaction evidence="1">
        <text>Endonucleolytic cleavage to 5'-phosphomonoester.</text>
        <dbReference type="EC" id="3.1.26.4"/>
    </reaction>
</comment>
<name>X1D1D2_9ZZZZ</name>
<comment type="subcellular location">
    <subcellularLocation>
        <location evidence="4">Cytoplasm</location>
    </subcellularLocation>
</comment>
<dbReference type="CDD" id="cd07182">
    <property type="entry name" value="RNase_HII_bacteria_HII_like"/>
    <property type="match status" value="1"/>
</dbReference>
<sequence>MERTAQLKKKDNEMLLEVKNRKVKITKSIIYSYQRKIARLYAERIRIYNLYNYENRLKNEGYSLVAGIDEAGRGSLAGPVVAAAVILPCRLFIPYIKDSKKLTSQKRTELYYSILNKAKDVGIGIVEAKIIDRINIAQASFLAMKKAILDFKEVPDYLLVDGFKIPHLNIFQTPLIKGEDKSISIAAASIIAKVYRDNIMVKHDQKYPQYLFKKNKGYGTKEHLKALLKYGSSEIHRKSYKRVMLV</sequence>
<dbReference type="NCBIfam" id="NF000594">
    <property type="entry name" value="PRK00015.1-1"/>
    <property type="match status" value="1"/>
</dbReference>
<dbReference type="EMBL" id="BART01028179">
    <property type="protein sequence ID" value="GAH02045.1"/>
    <property type="molecule type" value="Genomic_DNA"/>
</dbReference>
<comment type="cofactor">
    <cofactor evidence="3">
        <name>Mg(2+)</name>
        <dbReference type="ChEBI" id="CHEBI:18420"/>
    </cofactor>
</comment>
<dbReference type="InterPro" id="IPR022898">
    <property type="entry name" value="RNase_HII"/>
</dbReference>
<accession>X1D1D2</accession>
<dbReference type="InterPro" id="IPR012337">
    <property type="entry name" value="RNaseH-like_sf"/>
</dbReference>
<dbReference type="Pfam" id="PF01351">
    <property type="entry name" value="RNase_HII"/>
    <property type="match status" value="1"/>
</dbReference>
<dbReference type="InterPro" id="IPR001352">
    <property type="entry name" value="RNase_HII/HIII"/>
</dbReference>
<evidence type="ECO:0000256" key="7">
    <source>
        <dbReference type="ARBA" id="ARBA00019179"/>
    </source>
</evidence>
<organism evidence="15">
    <name type="scientific">marine sediment metagenome</name>
    <dbReference type="NCBI Taxonomy" id="412755"/>
    <lineage>
        <taxon>unclassified sequences</taxon>
        <taxon>metagenomes</taxon>
        <taxon>ecological metagenomes</taxon>
    </lineage>
</organism>
<dbReference type="GO" id="GO:0006298">
    <property type="term" value="P:mismatch repair"/>
    <property type="evidence" value="ECO:0007669"/>
    <property type="project" value="TreeGrafter"/>
</dbReference>
<evidence type="ECO:0000256" key="4">
    <source>
        <dbReference type="ARBA" id="ARBA00004496"/>
    </source>
</evidence>
<dbReference type="Gene3D" id="3.30.420.10">
    <property type="entry name" value="Ribonuclease H-like superfamily/Ribonuclease H"/>
    <property type="match status" value="1"/>
</dbReference>
<dbReference type="GO" id="GO:0004523">
    <property type="term" value="F:RNA-DNA hybrid ribonuclease activity"/>
    <property type="evidence" value="ECO:0007669"/>
    <property type="project" value="UniProtKB-EC"/>
</dbReference>
<comment type="cofactor">
    <cofactor evidence="2">
        <name>Mn(2+)</name>
        <dbReference type="ChEBI" id="CHEBI:29035"/>
    </cofactor>
</comment>
<dbReference type="GO" id="GO:0003723">
    <property type="term" value="F:RNA binding"/>
    <property type="evidence" value="ECO:0007669"/>
    <property type="project" value="InterPro"/>
</dbReference>
<keyword evidence="13" id="KW-0464">Manganese</keyword>
<evidence type="ECO:0000256" key="12">
    <source>
        <dbReference type="ARBA" id="ARBA00022801"/>
    </source>
</evidence>
<evidence type="ECO:0000256" key="10">
    <source>
        <dbReference type="ARBA" id="ARBA00022723"/>
    </source>
</evidence>
<evidence type="ECO:0000256" key="3">
    <source>
        <dbReference type="ARBA" id="ARBA00001946"/>
    </source>
</evidence>
<keyword evidence="10" id="KW-0479">Metal-binding</keyword>
<evidence type="ECO:0000256" key="6">
    <source>
        <dbReference type="ARBA" id="ARBA00012180"/>
    </source>
</evidence>
<dbReference type="GO" id="GO:0046872">
    <property type="term" value="F:metal ion binding"/>
    <property type="evidence" value="ECO:0007669"/>
    <property type="project" value="UniProtKB-KW"/>
</dbReference>
<dbReference type="GO" id="GO:0005737">
    <property type="term" value="C:cytoplasm"/>
    <property type="evidence" value="ECO:0007669"/>
    <property type="project" value="UniProtKB-SubCell"/>
</dbReference>
<dbReference type="EC" id="3.1.26.4" evidence="6"/>
<evidence type="ECO:0000256" key="5">
    <source>
        <dbReference type="ARBA" id="ARBA00007383"/>
    </source>
</evidence>
<evidence type="ECO:0000256" key="1">
    <source>
        <dbReference type="ARBA" id="ARBA00000077"/>
    </source>
</evidence>
<evidence type="ECO:0000256" key="2">
    <source>
        <dbReference type="ARBA" id="ARBA00001936"/>
    </source>
</evidence>
<dbReference type="PANTHER" id="PTHR10954:SF18">
    <property type="entry name" value="RIBONUCLEASE HII"/>
    <property type="match status" value="1"/>
</dbReference>